<sequence>MFFSRSLCIFLVAVFAISQCYSQKGQIDKTLLKAYQSSDSSDYYFNSAKKMVRQKADSANYLYFKAFKKIALSQNDSAAYYFDRAIPLLKNLDSLNRLRKCYNQYHHIKLAAGNYESALEYSQKALSVAEQLKDTAYISLHLSDIGNVYHDFEDYKKGVFYAKKAFDIMNSSSKKDYKYLIFANNVIGINFDDWKKPDSALFYHYKNLKYLQEVEDTLRYSFVYNNIGNTLLKQKKYSEAKKYQARALAMDKIKNESYFLASDYTNMGTIAYNENNNQLAKEYFAEAEVYAKKSGSIEKMRDLALQRAWFYKKIGDYKKAYEFQEKFFVLRDSVFNEQRAGKVAEMETRYETEKKEKALAESRADLAESQLRVEQRNIFIYGLIALAIILGLLIYLIFFRHKLKTRQLQKEGELKLALSKIETQNQLEEQRLRISRDLHDNIGSQLTFIISSLDTLKYRLGETARETTAQLSSISKFTAQTIYELRDTIWAMNKSDISVEDLQVRISNFIENAKNSSSVHIRFYDFLKDKHFSSVQGMNIYRIMQEAVNNALKYSEATEITITLSETSNSLDEYPSSIMMEVKDNGKGFDLQKPEFGNGIANIKKRASDLGGKVEIISNLNEGTVVRLKLKNSE</sequence>
<name>A0A410G6G4_9FLAO</name>
<dbReference type="InterPro" id="IPR003594">
    <property type="entry name" value="HATPase_dom"/>
</dbReference>
<dbReference type="Proteomes" id="UP000285517">
    <property type="component" value="Chromosome"/>
</dbReference>
<dbReference type="GO" id="GO:0016020">
    <property type="term" value="C:membrane"/>
    <property type="evidence" value="ECO:0007669"/>
    <property type="project" value="InterPro"/>
</dbReference>
<keyword evidence="10" id="KW-0812">Transmembrane</keyword>
<dbReference type="KEGG" id="aev:EI546_14380"/>
<dbReference type="EMBL" id="CP034951">
    <property type="protein sequence ID" value="QAA82830.1"/>
    <property type="molecule type" value="Genomic_DNA"/>
</dbReference>
<dbReference type="Pfam" id="PF02518">
    <property type="entry name" value="HATPase_c"/>
    <property type="match status" value="1"/>
</dbReference>
<reference evidence="12 13" key="1">
    <citation type="submission" date="2019-01" db="EMBL/GenBank/DDBJ databases">
        <title>Complete genome sequencing of Aequorivita sp. H23M31.</title>
        <authorList>
            <person name="Bae J.-W."/>
        </authorList>
    </citation>
    <scope>NUCLEOTIDE SEQUENCE [LARGE SCALE GENOMIC DNA]</scope>
    <source>
        <strain evidence="12 13">H23M31</strain>
    </source>
</reference>
<dbReference type="Pfam" id="PF13424">
    <property type="entry name" value="TPR_12"/>
    <property type="match status" value="1"/>
</dbReference>
<evidence type="ECO:0000313" key="12">
    <source>
        <dbReference type="EMBL" id="QAA82830.1"/>
    </source>
</evidence>
<proteinExistence type="predicted"/>
<dbReference type="CDD" id="cd16917">
    <property type="entry name" value="HATPase_UhpB-NarQ-NarX-like"/>
    <property type="match status" value="1"/>
</dbReference>
<evidence type="ECO:0000259" key="11">
    <source>
        <dbReference type="PROSITE" id="PS50109"/>
    </source>
</evidence>
<dbReference type="Gene3D" id="3.30.565.10">
    <property type="entry name" value="Histidine kinase-like ATPase, C-terminal domain"/>
    <property type="match status" value="1"/>
</dbReference>
<keyword evidence="3" id="KW-0597">Phosphoprotein</keyword>
<evidence type="ECO:0000256" key="2">
    <source>
        <dbReference type="ARBA" id="ARBA00012438"/>
    </source>
</evidence>
<keyword evidence="13" id="KW-1185">Reference proteome</keyword>
<evidence type="ECO:0000256" key="10">
    <source>
        <dbReference type="SAM" id="Phobius"/>
    </source>
</evidence>
<keyword evidence="5" id="KW-0547">Nucleotide-binding</keyword>
<keyword evidence="7" id="KW-0067">ATP-binding</keyword>
<dbReference type="GO" id="GO:0005524">
    <property type="term" value="F:ATP binding"/>
    <property type="evidence" value="ECO:0007669"/>
    <property type="project" value="UniProtKB-KW"/>
</dbReference>
<evidence type="ECO:0000313" key="13">
    <source>
        <dbReference type="Proteomes" id="UP000285517"/>
    </source>
</evidence>
<dbReference type="EC" id="2.7.13.3" evidence="2"/>
<evidence type="ECO:0000256" key="9">
    <source>
        <dbReference type="SAM" id="Coils"/>
    </source>
</evidence>
<dbReference type="Gene3D" id="1.20.5.1930">
    <property type="match status" value="1"/>
</dbReference>
<dbReference type="InterPro" id="IPR011990">
    <property type="entry name" value="TPR-like_helical_dom_sf"/>
</dbReference>
<dbReference type="InterPro" id="IPR019734">
    <property type="entry name" value="TPR_rpt"/>
</dbReference>
<dbReference type="PROSITE" id="PS50109">
    <property type="entry name" value="HIS_KIN"/>
    <property type="match status" value="1"/>
</dbReference>
<dbReference type="Pfam" id="PF07730">
    <property type="entry name" value="HisKA_3"/>
    <property type="match status" value="1"/>
</dbReference>
<dbReference type="SMART" id="SM00028">
    <property type="entry name" value="TPR"/>
    <property type="match status" value="5"/>
</dbReference>
<evidence type="ECO:0000256" key="5">
    <source>
        <dbReference type="ARBA" id="ARBA00022741"/>
    </source>
</evidence>
<evidence type="ECO:0000256" key="7">
    <source>
        <dbReference type="ARBA" id="ARBA00022840"/>
    </source>
</evidence>
<comment type="catalytic activity">
    <reaction evidence="1">
        <text>ATP + protein L-histidine = ADP + protein N-phospho-L-histidine.</text>
        <dbReference type="EC" id="2.7.13.3"/>
    </reaction>
</comment>
<evidence type="ECO:0000256" key="1">
    <source>
        <dbReference type="ARBA" id="ARBA00000085"/>
    </source>
</evidence>
<dbReference type="Pfam" id="PF13374">
    <property type="entry name" value="TPR_10"/>
    <property type="match status" value="1"/>
</dbReference>
<dbReference type="GO" id="GO:0000155">
    <property type="term" value="F:phosphorelay sensor kinase activity"/>
    <property type="evidence" value="ECO:0007669"/>
    <property type="project" value="InterPro"/>
</dbReference>
<dbReference type="PANTHER" id="PTHR24421">
    <property type="entry name" value="NITRATE/NITRITE SENSOR PROTEIN NARX-RELATED"/>
    <property type="match status" value="1"/>
</dbReference>
<protein>
    <recommendedName>
        <fullName evidence="2">histidine kinase</fullName>
        <ecNumber evidence="2">2.7.13.3</ecNumber>
    </recommendedName>
</protein>
<dbReference type="SUPFAM" id="SSF48452">
    <property type="entry name" value="TPR-like"/>
    <property type="match status" value="2"/>
</dbReference>
<dbReference type="InterPro" id="IPR005467">
    <property type="entry name" value="His_kinase_dom"/>
</dbReference>
<feature type="domain" description="Histidine kinase" evidence="11">
    <location>
        <begin position="437"/>
        <end position="634"/>
    </location>
</feature>
<dbReference type="InterPro" id="IPR011712">
    <property type="entry name" value="Sig_transdc_His_kin_sub3_dim/P"/>
</dbReference>
<dbReference type="PANTHER" id="PTHR24421:SF10">
    <property type="entry name" value="NITRATE_NITRITE SENSOR PROTEIN NARQ"/>
    <property type="match status" value="1"/>
</dbReference>
<dbReference type="OrthoDB" id="9778366at2"/>
<dbReference type="Gene3D" id="1.25.40.10">
    <property type="entry name" value="Tetratricopeptide repeat domain"/>
    <property type="match status" value="2"/>
</dbReference>
<keyword evidence="8" id="KW-0902">Two-component regulatory system</keyword>
<feature type="transmembrane region" description="Helical" evidence="10">
    <location>
        <begin position="378"/>
        <end position="399"/>
    </location>
</feature>
<keyword evidence="6" id="KW-0418">Kinase</keyword>
<gene>
    <name evidence="12" type="ORF">EI546_14380</name>
</gene>
<dbReference type="SMART" id="SM00387">
    <property type="entry name" value="HATPase_c"/>
    <property type="match status" value="1"/>
</dbReference>
<accession>A0A410G6G4</accession>
<keyword evidence="4" id="KW-0808">Transferase</keyword>
<evidence type="ECO:0000256" key="8">
    <source>
        <dbReference type="ARBA" id="ARBA00023012"/>
    </source>
</evidence>
<dbReference type="AlphaFoldDB" id="A0A410G6G4"/>
<feature type="coiled-coil region" evidence="9">
    <location>
        <begin position="343"/>
        <end position="377"/>
    </location>
</feature>
<dbReference type="GO" id="GO:0046983">
    <property type="term" value="F:protein dimerization activity"/>
    <property type="evidence" value="ECO:0007669"/>
    <property type="project" value="InterPro"/>
</dbReference>
<dbReference type="InterPro" id="IPR036890">
    <property type="entry name" value="HATPase_C_sf"/>
</dbReference>
<dbReference type="RefSeq" id="WP_128251194.1">
    <property type="nucleotide sequence ID" value="NZ_CP034951.1"/>
</dbReference>
<keyword evidence="10" id="KW-1133">Transmembrane helix</keyword>
<organism evidence="12 13">
    <name type="scientific">Aequorivita ciconiae</name>
    <dbReference type="NCBI Taxonomy" id="2494375"/>
    <lineage>
        <taxon>Bacteria</taxon>
        <taxon>Pseudomonadati</taxon>
        <taxon>Bacteroidota</taxon>
        <taxon>Flavobacteriia</taxon>
        <taxon>Flavobacteriales</taxon>
        <taxon>Flavobacteriaceae</taxon>
        <taxon>Aequorivita</taxon>
    </lineage>
</organism>
<keyword evidence="9" id="KW-0175">Coiled coil</keyword>
<evidence type="ECO:0000256" key="6">
    <source>
        <dbReference type="ARBA" id="ARBA00022777"/>
    </source>
</evidence>
<keyword evidence="10" id="KW-0472">Membrane</keyword>
<evidence type="ECO:0000256" key="4">
    <source>
        <dbReference type="ARBA" id="ARBA00022679"/>
    </source>
</evidence>
<evidence type="ECO:0000256" key="3">
    <source>
        <dbReference type="ARBA" id="ARBA00022553"/>
    </source>
</evidence>
<dbReference type="InterPro" id="IPR050482">
    <property type="entry name" value="Sensor_HK_TwoCompSys"/>
</dbReference>
<dbReference type="SUPFAM" id="SSF55874">
    <property type="entry name" value="ATPase domain of HSP90 chaperone/DNA topoisomerase II/histidine kinase"/>
    <property type="match status" value="1"/>
</dbReference>